<proteinExistence type="predicted"/>
<dbReference type="InterPro" id="IPR001387">
    <property type="entry name" value="Cro/C1-type_HTH"/>
</dbReference>
<dbReference type="KEGG" id="snq:CP978_01675"/>
<accession>A0A5P2VXT8</accession>
<protein>
    <submittedName>
        <fullName evidence="2">XRE family transcriptional regulator</fullName>
    </submittedName>
</protein>
<organism evidence="2 3">
    <name type="scientific">Streptomyces nodosus</name>
    <dbReference type="NCBI Taxonomy" id="40318"/>
    <lineage>
        <taxon>Bacteria</taxon>
        <taxon>Bacillati</taxon>
        <taxon>Actinomycetota</taxon>
        <taxon>Actinomycetes</taxon>
        <taxon>Kitasatosporales</taxon>
        <taxon>Streptomycetaceae</taxon>
        <taxon>Streptomyces</taxon>
    </lineage>
</organism>
<dbReference type="GO" id="GO:0003677">
    <property type="term" value="F:DNA binding"/>
    <property type="evidence" value="ECO:0007669"/>
    <property type="project" value="InterPro"/>
</dbReference>
<dbReference type="Gene3D" id="1.10.260.40">
    <property type="entry name" value="lambda repressor-like DNA-binding domains"/>
    <property type="match status" value="1"/>
</dbReference>
<dbReference type="SUPFAM" id="SSF47413">
    <property type="entry name" value="lambda repressor-like DNA-binding domains"/>
    <property type="match status" value="1"/>
</dbReference>
<dbReference type="EMBL" id="CP023747">
    <property type="protein sequence ID" value="QEV37441.1"/>
    <property type="molecule type" value="Genomic_DNA"/>
</dbReference>
<dbReference type="Pfam" id="PF13560">
    <property type="entry name" value="HTH_31"/>
    <property type="match status" value="1"/>
</dbReference>
<reference evidence="2 3" key="1">
    <citation type="submission" date="2017-09" db="EMBL/GenBank/DDBJ databases">
        <title>Streptomyces genome completion.</title>
        <authorList>
            <person name="Lee N."/>
            <person name="Cho B.-K."/>
        </authorList>
    </citation>
    <scope>NUCLEOTIDE SEQUENCE [LARGE SCALE GENOMIC DNA]</scope>
    <source>
        <strain evidence="2 3">ATCC 14899</strain>
    </source>
</reference>
<evidence type="ECO:0000256" key="1">
    <source>
        <dbReference type="SAM" id="MobiDB-lite"/>
    </source>
</evidence>
<dbReference type="Pfam" id="PF17765">
    <property type="entry name" value="MLTR_LBD"/>
    <property type="match status" value="1"/>
</dbReference>
<dbReference type="OrthoDB" id="3542608at2"/>
<gene>
    <name evidence="2" type="ORF">CP978_01675</name>
</gene>
<feature type="compositionally biased region" description="Low complexity" evidence="1">
    <location>
        <begin position="1"/>
        <end position="22"/>
    </location>
</feature>
<dbReference type="AlphaFoldDB" id="A0A5P2VXT8"/>
<evidence type="ECO:0000313" key="2">
    <source>
        <dbReference type="EMBL" id="QEV37441.1"/>
    </source>
</evidence>
<feature type="region of interest" description="Disordered" evidence="1">
    <location>
        <begin position="1"/>
        <end position="33"/>
    </location>
</feature>
<dbReference type="PROSITE" id="PS50943">
    <property type="entry name" value="HTH_CROC1"/>
    <property type="match status" value="1"/>
</dbReference>
<dbReference type="Gene3D" id="3.30.450.180">
    <property type="match status" value="1"/>
</dbReference>
<dbReference type="PANTHER" id="PTHR35010:SF2">
    <property type="entry name" value="BLL4672 PROTEIN"/>
    <property type="match status" value="1"/>
</dbReference>
<dbReference type="SMART" id="SM00530">
    <property type="entry name" value="HTH_XRE"/>
    <property type="match status" value="1"/>
</dbReference>
<name>A0A5P2VXT8_9ACTN</name>
<evidence type="ECO:0000313" key="3">
    <source>
        <dbReference type="Proteomes" id="UP000325763"/>
    </source>
</evidence>
<dbReference type="InterPro" id="IPR041413">
    <property type="entry name" value="MLTR_LBD"/>
</dbReference>
<dbReference type="PANTHER" id="PTHR35010">
    <property type="entry name" value="BLL4672 PROTEIN-RELATED"/>
    <property type="match status" value="1"/>
</dbReference>
<dbReference type="RefSeq" id="WP_079161952.1">
    <property type="nucleotide sequence ID" value="NZ_CP009313.1"/>
</dbReference>
<dbReference type="InterPro" id="IPR010982">
    <property type="entry name" value="Lambda_DNA-bd_dom_sf"/>
</dbReference>
<dbReference type="Proteomes" id="UP000325763">
    <property type="component" value="Chromosome"/>
</dbReference>
<sequence length="303" mass="32687">MRSVQPSAPAVSARAPRPRVAVTPERRSPPSAFGEFLRAGRSRLEPADVALPAGVGSRRVKGLRREEVAVLAGVSADYYIRLEQGRETNPSPQVVAALAHALRLAPDARDHLFRLAGTTPRLRADALRDQVHPDLLRLLDAFPSAAAYVLGPALDVLAGNALARALLSPFGGESSMPRILFTHPRADEVFPERPLVAGAAVHALRLNAARFTDAPEIDDLITELHDGSAEFRSLWADQNVKALTRARKVFVHPQAGRIELTYQSFDVRDARGQELLVGSALPSSPSEEALTCLASMAAPDRPH</sequence>
<dbReference type="CDD" id="cd00093">
    <property type="entry name" value="HTH_XRE"/>
    <property type="match status" value="1"/>
</dbReference>